<gene>
    <name evidence="1" type="ORF">KIPB_013964</name>
</gene>
<dbReference type="EMBL" id="BDIP01006920">
    <property type="protein sequence ID" value="GIQ90952.1"/>
    <property type="molecule type" value="Genomic_DNA"/>
</dbReference>
<dbReference type="AlphaFoldDB" id="A0A9K3D9Y4"/>
<accession>A0A9K3D9Y4</accession>
<evidence type="ECO:0000313" key="2">
    <source>
        <dbReference type="Proteomes" id="UP000265618"/>
    </source>
</evidence>
<dbReference type="Proteomes" id="UP000265618">
    <property type="component" value="Unassembled WGS sequence"/>
</dbReference>
<protein>
    <submittedName>
        <fullName evidence="1">Uncharacterized protein</fullName>
    </submittedName>
</protein>
<sequence>MLYLTPQDSVYTDEGAARAMYTHLAHTLKTHYLDKQTPEAQTEMRAKGDTLQCLPAGRYFEEVWGGMCL</sequence>
<reference evidence="1 2" key="1">
    <citation type="journal article" date="2018" name="PLoS ONE">
        <title>The draft genome of Kipferlia bialata reveals reductive genome evolution in fornicate parasites.</title>
        <authorList>
            <person name="Tanifuji G."/>
            <person name="Takabayashi S."/>
            <person name="Kume K."/>
            <person name="Takagi M."/>
            <person name="Nakayama T."/>
            <person name="Kamikawa R."/>
            <person name="Inagaki Y."/>
            <person name="Hashimoto T."/>
        </authorList>
    </citation>
    <scope>NUCLEOTIDE SEQUENCE [LARGE SCALE GENOMIC DNA]</scope>
    <source>
        <strain evidence="1">NY0173</strain>
    </source>
</reference>
<comment type="caution">
    <text evidence="1">The sequence shown here is derived from an EMBL/GenBank/DDBJ whole genome shotgun (WGS) entry which is preliminary data.</text>
</comment>
<evidence type="ECO:0000313" key="1">
    <source>
        <dbReference type="EMBL" id="GIQ90952.1"/>
    </source>
</evidence>
<name>A0A9K3D9Y4_9EUKA</name>
<proteinExistence type="predicted"/>
<organism evidence="1 2">
    <name type="scientific">Kipferlia bialata</name>
    <dbReference type="NCBI Taxonomy" id="797122"/>
    <lineage>
        <taxon>Eukaryota</taxon>
        <taxon>Metamonada</taxon>
        <taxon>Carpediemonas-like organisms</taxon>
        <taxon>Kipferlia</taxon>
    </lineage>
</organism>
<keyword evidence="2" id="KW-1185">Reference proteome</keyword>